<dbReference type="EMBL" id="JAWQEG010003110">
    <property type="protein sequence ID" value="KAK3867885.1"/>
    <property type="molecule type" value="Genomic_DNA"/>
</dbReference>
<feature type="transmembrane region" description="Helical" evidence="6">
    <location>
        <begin position="348"/>
        <end position="373"/>
    </location>
</feature>
<feature type="region of interest" description="Disordered" evidence="5">
    <location>
        <begin position="565"/>
        <end position="611"/>
    </location>
</feature>
<keyword evidence="2 6" id="KW-0812">Transmembrane</keyword>
<comment type="caution">
    <text evidence="7">The sequence shown here is derived from an EMBL/GenBank/DDBJ whole genome shotgun (WGS) entry which is preliminary data.</text>
</comment>
<dbReference type="PROSITE" id="PS00216">
    <property type="entry name" value="SUGAR_TRANSPORT_1"/>
    <property type="match status" value="1"/>
</dbReference>
<dbReference type="AlphaFoldDB" id="A0AAE1F5L1"/>
<feature type="transmembrane region" description="Helical" evidence="6">
    <location>
        <begin position="141"/>
        <end position="165"/>
    </location>
</feature>
<feature type="transmembrane region" description="Helical" evidence="6">
    <location>
        <begin position="110"/>
        <end position="129"/>
    </location>
</feature>
<evidence type="ECO:0000313" key="8">
    <source>
        <dbReference type="Proteomes" id="UP001286313"/>
    </source>
</evidence>
<accession>A0AAE1F5L1</accession>
<feature type="transmembrane region" description="Helical" evidence="6">
    <location>
        <begin position="80"/>
        <end position="98"/>
    </location>
</feature>
<dbReference type="PANTHER" id="PTHR23507:SF1">
    <property type="entry name" value="FI18259P1-RELATED"/>
    <property type="match status" value="1"/>
</dbReference>
<dbReference type="GO" id="GO:0022857">
    <property type="term" value="F:transmembrane transporter activity"/>
    <property type="evidence" value="ECO:0007669"/>
    <property type="project" value="InterPro"/>
</dbReference>
<dbReference type="InterPro" id="IPR036259">
    <property type="entry name" value="MFS_trans_sf"/>
</dbReference>
<name>A0AAE1F5L1_PETCI</name>
<gene>
    <name evidence="7" type="ORF">Pcinc_026682</name>
</gene>
<protein>
    <recommendedName>
        <fullName evidence="9">Proton-coupled folate transporter</fullName>
    </recommendedName>
</protein>
<organism evidence="7 8">
    <name type="scientific">Petrolisthes cinctipes</name>
    <name type="common">Flat porcelain crab</name>
    <dbReference type="NCBI Taxonomy" id="88211"/>
    <lineage>
        <taxon>Eukaryota</taxon>
        <taxon>Metazoa</taxon>
        <taxon>Ecdysozoa</taxon>
        <taxon>Arthropoda</taxon>
        <taxon>Crustacea</taxon>
        <taxon>Multicrustacea</taxon>
        <taxon>Malacostraca</taxon>
        <taxon>Eumalacostraca</taxon>
        <taxon>Eucarida</taxon>
        <taxon>Decapoda</taxon>
        <taxon>Pleocyemata</taxon>
        <taxon>Anomura</taxon>
        <taxon>Galatheoidea</taxon>
        <taxon>Porcellanidae</taxon>
        <taxon>Petrolisthes</taxon>
    </lineage>
</organism>
<feature type="compositionally biased region" description="Basic and acidic residues" evidence="5">
    <location>
        <begin position="566"/>
        <end position="577"/>
    </location>
</feature>
<dbReference type="InterPro" id="IPR011701">
    <property type="entry name" value="MFS"/>
</dbReference>
<dbReference type="GO" id="GO:0016020">
    <property type="term" value="C:membrane"/>
    <property type="evidence" value="ECO:0007669"/>
    <property type="project" value="UniProtKB-SubCell"/>
</dbReference>
<proteinExistence type="predicted"/>
<dbReference type="InterPro" id="IPR005829">
    <property type="entry name" value="Sugar_transporter_CS"/>
</dbReference>
<evidence type="ECO:0000256" key="3">
    <source>
        <dbReference type="ARBA" id="ARBA00022989"/>
    </source>
</evidence>
<feature type="transmembrane region" description="Helical" evidence="6">
    <location>
        <begin position="205"/>
        <end position="226"/>
    </location>
</feature>
<evidence type="ECO:0008006" key="9">
    <source>
        <dbReference type="Google" id="ProtNLM"/>
    </source>
</evidence>
<dbReference type="PANTHER" id="PTHR23507">
    <property type="entry name" value="ZGC:174356"/>
    <property type="match status" value="1"/>
</dbReference>
<evidence type="ECO:0000256" key="2">
    <source>
        <dbReference type="ARBA" id="ARBA00022692"/>
    </source>
</evidence>
<feature type="transmembrane region" description="Helical" evidence="6">
    <location>
        <begin position="380"/>
        <end position="399"/>
    </location>
</feature>
<reference evidence="7" key="1">
    <citation type="submission" date="2023-10" db="EMBL/GenBank/DDBJ databases">
        <title>Genome assemblies of two species of porcelain crab, Petrolisthes cinctipes and Petrolisthes manimaculis (Anomura: Porcellanidae).</title>
        <authorList>
            <person name="Angst P."/>
        </authorList>
    </citation>
    <scope>NUCLEOTIDE SEQUENCE</scope>
    <source>
        <strain evidence="7">PB745_01</strain>
        <tissue evidence="7">Gill</tissue>
    </source>
</reference>
<evidence type="ECO:0000256" key="6">
    <source>
        <dbReference type="SAM" id="Phobius"/>
    </source>
</evidence>
<feature type="transmembrane region" description="Helical" evidence="6">
    <location>
        <begin position="177"/>
        <end position="199"/>
    </location>
</feature>
<evidence type="ECO:0000256" key="4">
    <source>
        <dbReference type="ARBA" id="ARBA00023136"/>
    </source>
</evidence>
<dbReference type="Gene3D" id="1.20.1250.20">
    <property type="entry name" value="MFS general substrate transporter like domains"/>
    <property type="match status" value="1"/>
</dbReference>
<comment type="subcellular location">
    <subcellularLocation>
        <location evidence="1">Membrane</location>
        <topology evidence="1">Multi-pass membrane protein</topology>
    </subcellularLocation>
</comment>
<feature type="transmembrane region" description="Helical" evidence="6">
    <location>
        <begin position="405"/>
        <end position="428"/>
    </location>
</feature>
<dbReference type="Proteomes" id="UP001286313">
    <property type="component" value="Unassembled WGS sequence"/>
</dbReference>
<dbReference type="Pfam" id="PF07690">
    <property type="entry name" value="MFS_1"/>
    <property type="match status" value="1"/>
</dbReference>
<keyword evidence="8" id="KW-1185">Reference proteome</keyword>
<keyword evidence="3 6" id="KW-1133">Transmembrane helix</keyword>
<evidence type="ECO:0000256" key="1">
    <source>
        <dbReference type="ARBA" id="ARBA00004141"/>
    </source>
</evidence>
<sequence>MEASTPRSPWKRMVGCLASISVEPLMLLDGLGYSNMVVLVENLQMDKVCNVNLNQTKEVCGNLSQHTEVKHAMSKEVSVFAMYNGIIMAVIPLFFILFMGAWSDKYGRKVPLAVATTGHFFYSLGYLVASMVDTWPVEYLLFVALLDSLGGGTVSFLTAANSYISDVTSEASRTSRVGLANSIWFLGGPIGTLIGTYIYQAGGYPVLFGTSLAMYVVSLFYIVLVLPESHGPFANVQKLEKILPPKQSLRLRESVAKVYGIDKKKKDLMQTKSVMKRARNISFGTMLKDFFNPVRLLDSFRCTLKQREGHVRLYILLLIFCNLLRKLGRGAYMYLFTRQVLHWQASDYGLWVTYKNILATLGSLAAVPLLSAVLKVSDNVLAMVGALSSVFDYVLYGLVSEDTYFFMWLAPVAALLVNSCAIAIRAMLSKYVAPDELGKVSAVLGALDGVMPMVSFSLYTAVYHSTVNVFPGAQFFFGASANIFMALVFILIMMSDKVGNYSVYTAEPVQPKGPVKEKSLVIRTNSSWLYDEESNGKIRLATILLSSVNFSIEASMIESSYGKPLDTIHEEPEHNNDADGGESRSQQQQPNGEIEASDIAHDNIAYVNDSS</sequence>
<dbReference type="SUPFAM" id="SSF103473">
    <property type="entry name" value="MFS general substrate transporter"/>
    <property type="match status" value="1"/>
</dbReference>
<evidence type="ECO:0000313" key="7">
    <source>
        <dbReference type="EMBL" id="KAK3867885.1"/>
    </source>
</evidence>
<feature type="transmembrane region" description="Helical" evidence="6">
    <location>
        <begin position="440"/>
        <end position="463"/>
    </location>
</feature>
<feature type="transmembrane region" description="Helical" evidence="6">
    <location>
        <begin position="475"/>
        <end position="494"/>
    </location>
</feature>
<feature type="transmembrane region" description="Helical" evidence="6">
    <location>
        <begin position="311"/>
        <end position="328"/>
    </location>
</feature>
<evidence type="ECO:0000256" key="5">
    <source>
        <dbReference type="SAM" id="MobiDB-lite"/>
    </source>
</evidence>
<keyword evidence="4 6" id="KW-0472">Membrane</keyword>